<keyword evidence="3" id="KW-1185">Reference proteome</keyword>
<evidence type="ECO:0000313" key="4">
    <source>
        <dbReference type="WBParaSite" id="GPUH_0002214501-mRNA-1"/>
    </source>
</evidence>
<accession>A0A183EMC7</accession>
<reference evidence="2 3" key="2">
    <citation type="submission" date="2018-11" db="EMBL/GenBank/DDBJ databases">
        <authorList>
            <consortium name="Pathogen Informatics"/>
        </authorList>
    </citation>
    <scope>NUCLEOTIDE SEQUENCE [LARGE SCALE GENOMIC DNA]</scope>
</reference>
<reference evidence="4" key="1">
    <citation type="submission" date="2016-06" db="UniProtKB">
        <authorList>
            <consortium name="WormBaseParasite"/>
        </authorList>
    </citation>
    <scope>IDENTIFICATION</scope>
</reference>
<evidence type="ECO:0000313" key="3">
    <source>
        <dbReference type="Proteomes" id="UP000271098"/>
    </source>
</evidence>
<feature type="compositionally biased region" description="Low complexity" evidence="1">
    <location>
        <begin position="25"/>
        <end position="34"/>
    </location>
</feature>
<sequence>MATDKSPVDDSQDTKFSLFPKSHSSDASLGSSAGTNTPTFECPSLILHEKLSRAACFALVDLIATVLRLDFWHQEDPFDEK</sequence>
<gene>
    <name evidence="2" type="ORF">GPUH_LOCUS22118</name>
</gene>
<proteinExistence type="predicted"/>
<evidence type="ECO:0000313" key="2">
    <source>
        <dbReference type="EMBL" id="VDN39505.1"/>
    </source>
</evidence>
<name>A0A183EMC7_9BILA</name>
<feature type="region of interest" description="Disordered" evidence="1">
    <location>
        <begin position="1"/>
        <end position="36"/>
    </location>
</feature>
<protein>
    <submittedName>
        <fullName evidence="2 4">Uncharacterized protein</fullName>
    </submittedName>
</protein>
<dbReference type="OrthoDB" id="5905526at2759"/>
<organism evidence="4">
    <name type="scientific">Gongylonema pulchrum</name>
    <dbReference type="NCBI Taxonomy" id="637853"/>
    <lineage>
        <taxon>Eukaryota</taxon>
        <taxon>Metazoa</taxon>
        <taxon>Ecdysozoa</taxon>
        <taxon>Nematoda</taxon>
        <taxon>Chromadorea</taxon>
        <taxon>Rhabditida</taxon>
        <taxon>Spirurina</taxon>
        <taxon>Spiruromorpha</taxon>
        <taxon>Spiruroidea</taxon>
        <taxon>Gongylonematidae</taxon>
        <taxon>Gongylonema</taxon>
    </lineage>
</organism>
<evidence type="ECO:0000256" key="1">
    <source>
        <dbReference type="SAM" id="MobiDB-lite"/>
    </source>
</evidence>
<dbReference type="AlphaFoldDB" id="A0A183EMC7"/>
<dbReference type="WBParaSite" id="GPUH_0002214501-mRNA-1">
    <property type="protein sequence ID" value="GPUH_0002214501-mRNA-1"/>
    <property type="gene ID" value="GPUH_0002214501"/>
</dbReference>
<dbReference type="Proteomes" id="UP000271098">
    <property type="component" value="Unassembled WGS sequence"/>
</dbReference>
<dbReference type="EMBL" id="UYRT01094287">
    <property type="protein sequence ID" value="VDN39505.1"/>
    <property type="molecule type" value="Genomic_DNA"/>
</dbReference>